<sequence length="397" mass="43701">METIYQLDKMTETIAKRAIKKGYSLKNQAAPEALFVRSSTVPNELITPELAVIARSGTGTNTIDLARCTQNGTVVFNSPGVNANAVKELVLSNLFLSVRPLFKAIQTVADLQEELTSGQIEAEEVLKVAEERRKEVIGEELAGKTIGILGLGEIGERVAKACHQLGMEVLGYARTKKAAHDYEQVSDLQMLLTESDFVVVLLPLSQETKGMLNRQTIQKMKKNAVLMNFGRGEIVEEAAVLEALAKNQLKQYITDFPSAGLIGQPKVLCYPHIGGSTTNALEKGDHVVFDRMHAYLRAGTIQESVNFPHAELPFLAPYRLALFYHDKPGAFAPLLRIISEAGVDIDNLASERKAGVAYTLIDLDETNETLLQDLQQQIQQETAIIRARLIKNSRTSE</sequence>
<evidence type="ECO:0000256" key="12">
    <source>
        <dbReference type="RuleBase" id="RU003719"/>
    </source>
</evidence>
<dbReference type="Gene3D" id="3.30.70.260">
    <property type="match status" value="1"/>
</dbReference>
<evidence type="ECO:0000256" key="9">
    <source>
        <dbReference type="ARBA" id="ARBA00030455"/>
    </source>
</evidence>
<dbReference type="EC" id="1.1.1.95" evidence="5"/>
<accession>A0A415EXG5</accession>
<dbReference type="AlphaFoldDB" id="A0A415EXG5"/>
<evidence type="ECO:0000256" key="8">
    <source>
        <dbReference type="ARBA" id="ARBA00023027"/>
    </source>
</evidence>
<evidence type="ECO:0000256" key="11">
    <source>
        <dbReference type="ARBA" id="ARBA00048731"/>
    </source>
</evidence>
<comment type="catalytic activity">
    <reaction evidence="11">
        <text>(2R)-3-phosphoglycerate + NAD(+) = 3-phosphooxypyruvate + NADH + H(+)</text>
        <dbReference type="Rhea" id="RHEA:12641"/>
        <dbReference type="ChEBI" id="CHEBI:15378"/>
        <dbReference type="ChEBI" id="CHEBI:18110"/>
        <dbReference type="ChEBI" id="CHEBI:57540"/>
        <dbReference type="ChEBI" id="CHEBI:57945"/>
        <dbReference type="ChEBI" id="CHEBI:58272"/>
        <dbReference type="EC" id="1.1.1.95"/>
    </reaction>
</comment>
<evidence type="ECO:0000256" key="5">
    <source>
        <dbReference type="ARBA" id="ARBA00013143"/>
    </source>
</evidence>
<evidence type="ECO:0000313" key="15">
    <source>
        <dbReference type="Proteomes" id="UP000286288"/>
    </source>
</evidence>
<evidence type="ECO:0000256" key="2">
    <source>
        <dbReference type="ARBA" id="ARBA00005216"/>
    </source>
</evidence>
<dbReference type="InterPro" id="IPR045865">
    <property type="entry name" value="ACT-like_dom_sf"/>
</dbReference>
<evidence type="ECO:0000256" key="1">
    <source>
        <dbReference type="ARBA" id="ARBA00003800"/>
    </source>
</evidence>
<dbReference type="Pfam" id="PF00389">
    <property type="entry name" value="2-Hacid_dh"/>
    <property type="match status" value="1"/>
</dbReference>
<comment type="similarity">
    <text evidence="3 12">Belongs to the D-isomer specific 2-hydroxyacid dehydrogenase family.</text>
</comment>
<dbReference type="EMBL" id="QRMZ01000002">
    <property type="protein sequence ID" value="RHK07995.1"/>
    <property type="molecule type" value="Genomic_DNA"/>
</dbReference>
<dbReference type="PANTHER" id="PTHR10996">
    <property type="entry name" value="2-HYDROXYACID DEHYDROGENASE-RELATED"/>
    <property type="match status" value="1"/>
</dbReference>
<dbReference type="PROSITE" id="PS00671">
    <property type="entry name" value="D_2_HYDROXYACID_DH_3"/>
    <property type="match status" value="1"/>
</dbReference>
<reference evidence="14 15" key="1">
    <citation type="submission" date="2018-08" db="EMBL/GenBank/DDBJ databases">
        <title>A genome reference for cultivated species of the human gut microbiota.</title>
        <authorList>
            <person name="Zou Y."/>
            <person name="Xue W."/>
            <person name="Luo G."/>
        </authorList>
    </citation>
    <scope>NUCLEOTIDE SEQUENCE [LARGE SCALE GENOMIC DNA]</scope>
    <source>
        <strain evidence="14 15">AF48-16</strain>
    </source>
</reference>
<dbReference type="GO" id="GO:0030267">
    <property type="term" value="F:glyoxylate reductase (NADPH) activity"/>
    <property type="evidence" value="ECO:0007669"/>
    <property type="project" value="TreeGrafter"/>
</dbReference>
<keyword evidence="8" id="KW-0520">NAD</keyword>
<dbReference type="SUPFAM" id="SSF52283">
    <property type="entry name" value="Formate/glycerate dehydrogenase catalytic domain-like"/>
    <property type="match status" value="1"/>
</dbReference>
<dbReference type="InterPro" id="IPR006139">
    <property type="entry name" value="D-isomer_2_OHA_DH_cat_dom"/>
</dbReference>
<evidence type="ECO:0000256" key="6">
    <source>
        <dbReference type="ARBA" id="ARBA00021582"/>
    </source>
</evidence>
<dbReference type="PANTHER" id="PTHR10996:SF178">
    <property type="entry name" value="2-HYDROXYACID DEHYDROGENASE YGL185C-RELATED"/>
    <property type="match status" value="1"/>
</dbReference>
<dbReference type="InterPro" id="IPR006140">
    <property type="entry name" value="D-isomer_DH_NAD-bd"/>
</dbReference>
<dbReference type="PROSITE" id="PS51671">
    <property type="entry name" value="ACT"/>
    <property type="match status" value="1"/>
</dbReference>
<evidence type="ECO:0000313" key="14">
    <source>
        <dbReference type="EMBL" id="RHK07995.1"/>
    </source>
</evidence>
<evidence type="ECO:0000256" key="4">
    <source>
        <dbReference type="ARBA" id="ARBA00013001"/>
    </source>
</evidence>
<dbReference type="SUPFAM" id="SSF51735">
    <property type="entry name" value="NAD(P)-binding Rossmann-fold domains"/>
    <property type="match status" value="1"/>
</dbReference>
<organism evidence="14 15">
    <name type="scientific">Enterococcus casseliflavus</name>
    <name type="common">Enterococcus flavescens</name>
    <dbReference type="NCBI Taxonomy" id="37734"/>
    <lineage>
        <taxon>Bacteria</taxon>
        <taxon>Bacillati</taxon>
        <taxon>Bacillota</taxon>
        <taxon>Bacilli</taxon>
        <taxon>Lactobacillales</taxon>
        <taxon>Enterococcaceae</taxon>
        <taxon>Enterococcus</taxon>
    </lineage>
</organism>
<evidence type="ECO:0000259" key="13">
    <source>
        <dbReference type="PROSITE" id="PS51671"/>
    </source>
</evidence>
<evidence type="ECO:0000256" key="3">
    <source>
        <dbReference type="ARBA" id="ARBA00005854"/>
    </source>
</evidence>
<comment type="function">
    <text evidence="1">Catalyzes the reversible oxidation of 3-phospho-D-glycerate to 3-phosphonooxypyruvate, the first step of the phosphorylated L-serine biosynthesis pathway. Also catalyzes the reversible oxidation of 2-hydroxyglutarate to 2-oxoglutarate.</text>
</comment>
<dbReference type="InterPro" id="IPR029753">
    <property type="entry name" value="D-isomer_DH_CS"/>
</dbReference>
<feature type="domain" description="ACT" evidence="13">
    <location>
        <begin position="319"/>
        <end position="392"/>
    </location>
</feature>
<dbReference type="UniPathway" id="UPA00135">
    <property type="reaction ID" value="UER00196"/>
</dbReference>
<dbReference type="GO" id="GO:0016618">
    <property type="term" value="F:hydroxypyruvate reductase [NAD(P)H] activity"/>
    <property type="evidence" value="ECO:0007669"/>
    <property type="project" value="TreeGrafter"/>
</dbReference>
<name>A0A415EXG5_ENTCA</name>
<evidence type="ECO:0000256" key="10">
    <source>
        <dbReference type="ARBA" id="ARBA00048126"/>
    </source>
</evidence>
<dbReference type="InterPro" id="IPR036291">
    <property type="entry name" value="NAD(P)-bd_dom_sf"/>
</dbReference>
<dbReference type="GO" id="GO:0004617">
    <property type="term" value="F:phosphoglycerate dehydrogenase activity"/>
    <property type="evidence" value="ECO:0007669"/>
    <property type="project" value="UniProtKB-EC"/>
</dbReference>
<keyword evidence="7 12" id="KW-0560">Oxidoreductase</keyword>
<comment type="pathway">
    <text evidence="2">Amino-acid biosynthesis; L-serine biosynthesis; L-serine from 3-phospho-D-glycerate: step 1/3.</text>
</comment>
<dbReference type="InterPro" id="IPR002912">
    <property type="entry name" value="ACT_dom"/>
</dbReference>
<dbReference type="Proteomes" id="UP000286288">
    <property type="component" value="Unassembled WGS sequence"/>
</dbReference>
<dbReference type="EC" id="1.1.1.399" evidence="4"/>
<comment type="caution">
    <text evidence="14">The sequence shown here is derived from an EMBL/GenBank/DDBJ whole genome shotgun (WGS) entry which is preliminary data.</text>
</comment>
<dbReference type="Gene3D" id="3.40.50.720">
    <property type="entry name" value="NAD(P)-binding Rossmann-like Domain"/>
    <property type="match status" value="2"/>
</dbReference>
<dbReference type="Pfam" id="PF02826">
    <property type="entry name" value="2-Hacid_dh_C"/>
    <property type="match status" value="1"/>
</dbReference>
<dbReference type="GO" id="GO:0051287">
    <property type="term" value="F:NAD binding"/>
    <property type="evidence" value="ECO:0007669"/>
    <property type="project" value="InterPro"/>
</dbReference>
<dbReference type="SUPFAM" id="SSF55021">
    <property type="entry name" value="ACT-like"/>
    <property type="match status" value="1"/>
</dbReference>
<dbReference type="GO" id="GO:0005829">
    <property type="term" value="C:cytosol"/>
    <property type="evidence" value="ECO:0007669"/>
    <property type="project" value="TreeGrafter"/>
</dbReference>
<evidence type="ECO:0000256" key="7">
    <source>
        <dbReference type="ARBA" id="ARBA00023002"/>
    </source>
</evidence>
<dbReference type="InterPro" id="IPR050223">
    <property type="entry name" value="D-isomer_2-hydroxyacid_DH"/>
</dbReference>
<protein>
    <recommendedName>
        <fullName evidence="6">D-3-phosphoglycerate dehydrogenase</fullName>
        <ecNumber evidence="4">1.1.1.399</ecNumber>
        <ecNumber evidence="5">1.1.1.95</ecNumber>
    </recommendedName>
    <alternativeName>
        <fullName evidence="9">2-oxoglutarate reductase</fullName>
    </alternativeName>
</protein>
<proteinExistence type="inferred from homology"/>
<gene>
    <name evidence="14" type="ORF">DW084_02440</name>
</gene>
<comment type="catalytic activity">
    <reaction evidence="10">
        <text>(R)-2-hydroxyglutarate + NAD(+) = 2-oxoglutarate + NADH + H(+)</text>
        <dbReference type="Rhea" id="RHEA:49612"/>
        <dbReference type="ChEBI" id="CHEBI:15378"/>
        <dbReference type="ChEBI" id="CHEBI:15801"/>
        <dbReference type="ChEBI" id="CHEBI:16810"/>
        <dbReference type="ChEBI" id="CHEBI:57540"/>
        <dbReference type="ChEBI" id="CHEBI:57945"/>
        <dbReference type="EC" id="1.1.1.399"/>
    </reaction>
</comment>